<keyword evidence="2 4" id="KW-0808">Transferase</keyword>
<feature type="site" description="Raises pKa of active site His" evidence="4">
    <location>
        <position position="153"/>
    </location>
</feature>
<evidence type="ECO:0000256" key="3">
    <source>
        <dbReference type="ARBA" id="ARBA00022755"/>
    </source>
</evidence>
<dbReference type="GO" id="GO:0006189">
    <property type="term" value="P:'de novo' IMP biosynthetic process"/>
    <property type="evidence" value="ECO:0007669"/>
    <property type="project" value="UniProtKB-UniRule"/>
</dbReference>
<comment type="caution">
    <text evidence="6">The sequence shown here is derived from an EMBL/GenBank/DDBJ whole genome shotgun (WGS) entry which is preliminary data.</text>
</comment>
<feature type="active site" description="Proton donor" evidence="4">
    <location>
        <position position="112"/>
    </location>
</feature>
<name>A0A9X1UVC9_9FLAO</name>
<comment type="function">
    <text evidence="4">Catalyzes the transfer of a formyl group from 10-formyltetrahydrofolate to 5-phospho-ribosyl-glycinamide (GAR), producing 5-phospho-ribosyl-N-formylglycinamide (FGAR) and tetrahydrofolate.</text>
</comment>
<dbReference type="PANTHER" id="PTHR43369">
    <property type="entry name" value="PHOSPHORIBOSYLGLYCINAMIDE FORMYLTRANSFERASE"/>
    <property type="match status" value="1"/>
</dbReference>
<evidence type="ECO:0000256" key="2">
    <source>
        <dbReference type="ARBA" id="ARBA00022679"/>
    </source>
</evidence>
<dbReference type="EMBL" id="JAJSON010000015">
    <property type="protein sequence ID" value="MCG9971082.1"/>
    <property type="molecule type" value="Genomic_DNA"/>
</dbReference>
<evidence type="ECO:0000256" key="4">
    <source>
        <dbReference type="HAMAP-Rule" id="MF_01930"/>
    </source>
</evidence>
<dbReference type="GO" id="GO:0004644">
    <property type="term" value="F:phosphoribosylglycinamide formyltransferase activity"/>
    <property type="evidence" value="ECO:0007669"/>
    <property type="project" value="UniProtKB-UniRule"/>
</dbReference>
<keyword evidence="7" id="KW-1185">Reference proteome</keyword>
<accession>A0A9X1UVC9</accession>
<dbReference type="InterPro" id="IPR002376">
    <property type="entry name" value="Formyl_transf_N"/>
</dbReference>
<feature type="domain" description="Formyl transferase N-terminal" evidence="5">
    <location>
        <begin position="10"/>
        <end position="190"/>
    </location>
</feature>
<comment type="caution">
    <text evidence="4">Lacks conserved residue(s) required for the propagation of feature annotation.</text>
</comment>
<dbReference type="GO" id="GO:0005829">
    <property type="term" value="C:cytosol"/>
    <property type="evidence" value="ECO:0007669"/>
    <property type="project" value="TreeGrafter"/>
</dbReference>
<dbReference type="Pfam" id="PF00551">
    <property type="entry name" value="Formyl_trans_N"/>
    <property type="match status" value="1"/>
</dbReference>
<dbReference type="Proteomes" id="UP001139344">
    <property type="component" value="Unassembled WGS sequence"/>
</dbReference>
<dbReference type="AlphaFoldDB" id="A0A9X1UVC9"/>
<comment type="similarity">
    <text evidence="4">Belongs to the GART family.</text>
</comment>
<evidence type="ECO:0000256" key="1">
    <source>
        <dbReference type="ARBA" id="ARBA00005054"/>
    </source>
</evidence>
<evidence type="ECO:0000259" key="5">
    <source>
        <dbReference type="Pfam" id="PF00551"/>
    </source>
</evidence>
<evidence type="ECO:0000313" key="7">
    <source>
        <dbReference type="Proteomes" id="UP001139344"/>
    </source>
</evidence>
<reference evidence="6" key="1">
    <citation type="submission" date="2021-12" db="EMBL/GenBank/DDBJ databases">
        <title>Description of Gramella crocea sp. nov., a new bacterium isolated from activated sludge.</title>
        <authorList>
            <person name="Zhang X."/>
        </authorList>
    </citation>
    <scope>NUCLEOTIDE SEQUENCE</scope>
    <source>
        <strain evidence="6">YB25</strain>
    </source>
</reference>
<organism evidence="6 7">
    <name type="scientific">Christiangramia crocea</name>
    <dbReference type="NCBI Taxonomy" id="2904124"/>
    <lineage>
        <taxon>Bacteria</taxon>
        <taxon>Pseudomonadati</taxon>
        <taxon>Bacteroidota</taxon>
        <taxon>Flavobacteriia</taxon>
        <taxon>Flavobacteriales</taxon>
        <taxon>Flavobacteriaceae</taxon>
        <taxon>Christiangramia</taxon>
    </lineage>
</organism>
<comment type="pathway">
    <text evidence="1 4">Purine metabolism; IMP biosynthesis via de novo pathway; N(2)-formyl-N(1)-(5-phospho-D-ribosyl)glycinamide from N(1)-(5-phospho-D-ribosyl)glycinamide (10-formyl THF route): step 1/1.</text>
</comment>
<dbReference type="PANTHER" id="PTHR43369:SF2">
    <property type="entry name" value="PHOSPHORIBOSYLGLYCINAMIDE FORMYLTRANSFERASE"/>
    <property type="match status" value="1"/>
</dbReference>
<proteinExistence type="inferred from homology"/>
<dbReference type="HAMAP" id="MF_01930">
    <property type="entry name" value="PurN"/>
    <property type="match status" value="1"/>
</dbReference>
<dbReference type="Gene3D" id="3.40.50.170">
    <property type="entry name" value="Formyl transferase, N-terminal domain"/>
    <property type="match status" value="1"/>
</dbReference>
<dbReference type="EC" id="2.1.2.2" evidence="4"/>
<dbReference type="CDD" id="cd08645">
    <property type="entry name" value="FMT_core_GART"/>
    <property type="match status" value="1"/>
</dbReference>
<keyword evidence="3 4" id="KW-0658">Purine biosynthesis</keyword>
<dbReference type="InterPro" id="IPR036477">
    <property type="entry name" value="Formyl_transf_N_sf"/>
</dbReference>
<feature type="binding site" evidence="4">
    <location>
        <begin position="20"/>
        <end position="22"/>
    </location>
    <ligand>
        <name>N(1)-(5-phospho-beta-D-ribosyl)glycinamide</name>
        <dbReference type="ChEBI" id="CHEBI:143788"/>
    </ligand>
</feature>
<dbReference type="SUPFAM" id="SSF53328">
    <property type="entry name" value="Formyltransferase"/>
    <property type="match status" value="1"/>
</dbReference>
<dbReference type="RefSeq" id="WP_240097030.1">
    <property type="nucleotide sequence ID" value="NZ_JAJSON010000015.1"/>
</dbReference>
<comment type="catalytic activity">
    <reaction evidence="4">
        <text>N(1)-(5-phospho-beta-D-ribosyl)glycinamide + (6R)-10-formyltetrahydrofolate = N(2)-formyl-N(1)-(5-phospho-beta-D-ribosyl)glycinamide + (6S)-5,6,7,8-tetrahydrofolate + H(+)</text>
        <dbReference type="Rhea" id="RHEA:15053"/>
        <dbReference type="ChEBI" id="CHEBI:15378"/>
        <dbReference type="ChEBI" id="CHEBI:57453"/>
        <dbReference type="ChEBI" id="CHEBI:143788"/>
        <dbReference type="ChEBI" id="CHEBI:147286"/>
        <dbReference type="ChEBI" id="CHEBI:195366"/>
        <dbReference type="EC" id="2.1.2.2"/>
    </reaction>
</comment>
<feature type="binding site" evidence="4">
    <location>
        <position position="110"/>
    </location>
    <ligand>
        <name>(6R)-10-formyltetrahydrofolate</name>
        <dbReference type="ChEBI" id="CHEBI:195366"/>
    </ligand>
</feature>
<sequence>MSDETKKSTKKIVIFASGSGTNAENIINYFQNSKNIEVVAVLSNRRSAGALKKAHHLNVRPLLFDKEALYYSHEVLNVLRDIDPDLIVLAGFLWLMPTSILEEFPEKIINIHPALLPKYGGKGMYGERVHKAVIENNEKKSGITIHYVNPVYDEGQVIFQETVLIEENETPESLAAKIHQLEYKHFPEVIQQLLEDKK</sequence>
<evidence type="ECO:0000313" key="6">
    <source>
        <dbReference type="EMBL" id="MCG9971082.1"/>
    </source>
</evidence>
<gene>
    <name evidence="4" type="primary">purN</name>
    <name evidence="6" type="ORF">LU635_05475</name>
</gene>
<protein>
    <recommendedName>
        <fullName evidence="4">Phosphoribosylglycinamide formyltransferase</fullName>
        <ecNumber evidence="4">2.1.2.2</ecNumber>
    </recommendedName>
    <alternativeName>
        <fullName evidence="4">5'-phosphoribosylglycinamide transformylase</fullName>
    </alternativeName>
    <alternativeName>
        <fullName evidence="4">GAR transformylase</fullName>
        <shortName evidence="4">GART</shortName>
    </alternativeName>
</protein>
<dbReference type="InterPro" id="IPR004607">
    <property type="entry name" value="GART"/>
</dbReference>